<sequence>MYNLKSVYIYVANHESVEVFGSHRSRSELVHVLTLYVGLNSKSTLTVLSLSSLLNGSIVTTRRAAAAAAGTFHRRMFSIMKNATKALLSIVLIIFMYSTLLPDSQDGRYVEAMRLVVVVVVDLKIGSGCELKMVLGFVN</sequence>
<reference evidence="2 3" key="1">
    <citation type="submission" date="2024-02" db="EMBL/GenBank/DDBJ databases">
        <authorList>
            <person name="Vignale AGUSTIN F."/>
            <person name="Sosa J E."/>
            <person name="Modenutti C."/>
        </authorList>
    </citation>
    <scope>NUCLEOTIDE SEQUENCE [LARGE SCALE GENOMIC DNA]</scope>
</reference>
<proteinExistence type="predicted"/>
<keyword evidence="1" id="KW-0472">Membrane</keyword>
<dbReference type="EMBL" id="CAUOFW020000910">
    <property type="protein sequence ID" value="CAK9138725.1"/>
    <property type="molecule type" value="Genomic_DNA"/>
</dbReference>
<name>A0ABC8R136_9AQUA</name>
<keyword evidence="3" id="KW-1185">Reference proteome</keyword>
<comment type="caution">
    <text evidence="2">The sequence shown here is derived from an EMBL/GenBank/DDBJ whole genome shotgun (WGS) entry which is preliminary data.</text>
</comment>
<feature type="transmembrane region" description="Helical" evidence="1">
    <location>
        <begin position="83"/>
        <end position="100"/>
    </location>
</feature>
<evidence type="ECO:0000256" key="1">
    <source>
        <dbReference type="SAM" id="Phobius"/>
    </source>
</evidence>
<evidence type="ECO:0000313" key="3">
    <source>
        <dbReference type="Proteomes" id="UP001642360"/>
    </source>
</evidence>
<dbReference type="AlphaFoldDB" id="A0ABC8R136"/>
<protein>
    <submittedName>
        <fullName evidence="2">Uncharacterized protein</fullName>
    </submittedName>
</protein>
<dbReference type="Proteomes" id="UP001642360">
    <property type="component" value="Unassembled WGS sequence"/>
</dbReference>
<evidence type="ECO:0000313" key="2">
    <source>
        <dbReference type="EMBL" id="CAK9138725.1"/>
    </source>
</evidence>
<accession>A0ABC8R136</accession>
<keyword evidence="1" id="KW-1133">Transmembrane helix</keyword>
<organism evidence="2 3">
    <name type="scientific">Ilex paraguariensis</name>
    <name type="common">yerba mate</name>
    <dbReference type="NCBI Taxonomy" id="185542"/>
    <lineage>
        <taxon>Eukaryota</taxon>
        <taxon>Viridiplantae</taxon>
        <taxon>Streptophyta</taxon>
        <taxon>Embryophyta</taxon>
        <taxon>Tracheophyta</taxon>
        <taxon>Spermatophyta</taxon>
        <taxon>Magnoliopsida</taxon>
        <taxon>eudicotyledons</taxon>
        <taxon>Gunneridae</taxon>
        <taxon>Pentapetalae</taxon>
        <taxon>asterids</taxon>
        <taxon>campanulids</taxon>
        <taxon>Aquifoliales</taxon>
        <taxon>Aquifoliaceae</taxon>
        <taxon>Ilex</taxon>
    </lineage>
</organism>
<keyword evidence="1" id="KW-0812">Transmembrane</keyword>
<gene>
    <name evidence="2" type="ORF">ILEXP_LOCUS6075</name>
</gene>